<feature type="region of interest" description="Disordered" evidence="1">
    <location>
        <begin position="29"/>
        <end position="52"/>
    </location>
</feature>
<accession>A0A3S5AIF8</accession>
<evidence type="ECO:0000313" key="3">
    <source>
        <dbReference type="Proteomes" id="UP000784294"/>
    </source>
</evidence>
<comment type="caution">
    <text evidence="2">The sequence shown here is derived from an EMBL/GenBank/DDBJ whole genome shotgun (WGS) entry which is preliminary data.</text>
</comment>
<reference evidence="2" key="1">
    <citation type="submission" date="2018-11" db="EMBL/GenBank/DDBJ databases">
        <authorList>
            <consortium name="Pathogen Informatics"/>
        </authorList>
    </citation>
    <scope>NUCLEOTIDE SEQUENCE</scope>
</reference>
<feature type="compositionally biased region" description="Polar residues" evidence="1">
    <location>
        <begin position="30"/>
        <end position="47"/>
    </location>
</feature>
<dbReference type="EMBL" id="CAAALY010109574">
    <property type="protein sequence ID" value="VEL30118.1"/>
    <property type="molecule type" value="Genomic_DNA"/>
</dbReference>
<gene>
    <name evidence="2" type="ORF">PXEA_LOCUS23558</name>
</gene>
<evidence type="ECO:0000313" key="2">
    <source>
        <dbReference type="EMBL" id="VEL30118.1"/>
    </source>
</evidence>
<proteinExistence type="predicted"/>
<organism evidence="2 3">
    <name type="scientific">Protopolystoma xenopodis</name>
    <dbReference type="NCBI Taxonomy" id="117903"/>
    <lineage>
        <taxon>Eukaryota</taxon>
        <taxon>Metazoa</taxon>
        <taxon>Spiralia</taxon>
        <taxon>Lophotrochozoa</taxon>
        <taxon>Platyhelminthes</taxon>
        <taxon>Monogenea</taxon>
        <taxon>Polyopisthocotylea</taxon>
        <taxon>Polystomatidea</taxon>
        <taxon>Polystomatidae</taxon>
        <taxon>Protopolystoma</taxon>
    </lineage>
</organism>
<dbReference type="AlphaFoldDB" id="A0A3S5AIF8"/>
<sequence>MNSLRPRPAANLMPGRCEHLPPASYRASMSVEQTNRQPVMQTESAELTSREEESAVLVSSRASATSTEWHHAGLPRTKVRLTKLLLCSAKARTVNPDEKGSWTKVAFYSLLCGIGLLLTSPCLEGVRLEARDVFFVSVSHFGGLTNEIIDTINKHSGRVVRATRIDFTCLFDEFVTWCREWQHSMMIPTTMPAKSLRMYQVHCLMLGIMTTTMSDNFGLGAFY</sequence>
<keyword evidence="3" id="KW-1185">Reference proteome</keyword>
<name>A0A3S5AIF8_9PLAT</name>
<protein>
    <submittedName>
        <fullName evidence="2">Uncharacterized protein</fullName>
    </submittedName>
</protein>
<evidence type="ECO:0000256" key="1">
    <source>
        <dbReference type="SAM" id="MobiDB-lite"/>
    </source>
</evidence>
<dbReference type="Proteomes" id="UP000784294">
    <property type="component" value="Unassembled WGS sequence"/>
</dbReference>